<comment type="subcellular location">
    <subcellularLocation>
        <location evidence="1 14">Cell membrane</location>
        <topology evidence="1 14">Multi-pass membrane protein</topology>
    </subcellularLocation>
</comment>
<evidence type="ECO:0000256" key="8">
    <source>
        <dbReference type="ARBA" id="ARBA00022989"/>
    </source>
</evidence>
<keyword evidence="7 14" id="KW-0378">Hydrolase</keyword>
<evidence type="ECO:0000313" key="16">
    <source>
        <dbReference type="Proteomes" id="UP001185092"/>
    </source>
</evidence>
<dbReference type="EMBL" id="JAVDQD010000003">
    <property type="protein sequence ID" value="MDR6239853.1"/>
    <property type="molecule type" value="Genomic_DNA"/>
</dbReference>
<keyword evidence="5 14" id="KW-1003">Cell membrane</keyword>
<reference evidence="15" key="1">
    <citation type="submission" date="2023-07" db="EMBL/GenBank/DDBJ databases">
        <title>Genomic Encyclopedia of Type Strains, Phase IV (KMG-IV): sequencing the most valuable type-strain genomes for metagenomic binning, comparative biology and taxonomic classification.</title>
        <authorList>
            <person name="Goeker M."/>
        </authorList>
    </citation>
    <scope>NUCLEOTIDE SEQUENCE</scope>
    <source>
        <strain evidence="15">DSM 26174</strain>
    </source>
</reference>
<feature type="transmembrane region" description="Helical" evidence="14">
    <location>
        <begin position="83"/>
        <end position="101"/>
    </location>
</feature>
<evidence type="ECO:0000256" key="3">
    <source>
        <dbReference type="ARBA" id="ARBA00012374"/>
    </source>
</evidence>
<dbReference type="Pfam" id="PF02673">
    <property type="entry name" value="BacA"/>
    <property type="match status" value="1"/>
</dbReference>
<keyword evidence="14" id="KW-0573">Peptidoglycan synthesis</keyword>
<keyword evidence="14" id="KW-0133">Cell shape</keyword>
<dbReference type="GO" id="GO:0071555">
    <property type="term" value="P:cell wall organization"/>
    <property type="evidence" value="ECO:0007669"/>
    <property type="project" value="UniProtKB-KW"/>
</dbReference>
<dbReference type="RefSeq" id="WP_309939656.1">
    <property type="nucleotide sequence ID" value="NZ_AP025305.1"/>
</dbReference>
<feature type="transmembrane region" description="Helical" evidence="14">
    <location>
        <begin position="180"/>
        <end position="198"/>
    </location>
</feature>
<feature type="transmembrane region" description="Helical" evidence="14">
    <location>
        <begin position="43"/>
        <end position="62"/>
    </location>
</feature>
<comment type="function">
    <text evidence="14">Catalyzes the dephosphorylation of undecaprenyl diphosphate (UPP). Confers resistance to bacitracin.</text>
</comment>
<dbReference type="AlphaFoldDB" id="A0AAE3XNJ5"/>
<evidence type="ECO:0000313" key="15">
    <source>
        <dbReference type="EMBL" id="MDR6239853.1"/>
    </source>
</evidence>
<evidence type="ECO:0000256" key="5">
    <source>
        <dbReference type="ARBA" id="ARBA00022475"/>
    </source>
</evidence>
<feature type="transmembrane region" description="Helical" evidence="14">
    <location>
        <begin position="219"/>
        <end position="240"/>
    </location>
</feature>
<comment type="miscellaneous">
    <text evidence="14">Bacitracin is thought to be involved in the inhibition of peptidoglycan synthesis by sequestering undecaprenyl diphosphate, thereby reducing the pool of lipid carrier available.</text>
</comment>
<dbReference type="GO" id="GO:0008360">
    <property type="term" value="P:regulation of cell shape"/>
    <property type="evidence" value="ECO:0007669"/>
    <property type="project" value="UniProtKB-KW"/>
</dbReference>
<dbReference type="GO" id="GO:0009252">
    <property type="term" value="P:peptidoglycan biosynthetic process"/>
    <property type="evidence" value="ECO:0007669"/>
    <property type="project" value="UniProtKB-KW"/>
</dbReference>
<protein>
    <recommendedName>
        <fullName evidence="4 14">Undecaprenyl-diphosphatase</fullName>
        <ecNumber evidence="3 14">3.6.1.27</ecNumber>
    </recommendedName>
    <alternativeName>
        <fullName evidence="12 14">Bacitracin resistance protein</fullName>
    </alternativeName>
    <alternativeName>
        <fullName evidence="11 14">Undecaprenyl pyrophosphate phosphatase</fullName>
    </alternativeName>
</protein>
<dbReference type="InterPro" id="IPR003824">
    <property type="entry name" value="UppP"/>
</dbReference>
<feature type="transmembrane region" description="Helical" evidence="14">
    <location>
        <begin position="113"/>
        <end position="133"/>
    </location>
</feature>
<evidence type="ECO:0000256" key="4">
    <source>
        <dbReference type="ARBA" id="ARBA00021581"/>
    </source>
</evidence>
<keyword evidence="6 14" id="KW-0812">Transmembrane</keyword>
<sequence length="266" mass="28590">MESIIKAIILGIIQGLTEFLPVSSSGHLEIAKELLNVSDETSLRFTVIVHGGTVLSTIFVFYKEILNILKGAFQFKWNSQTQYIFKIAISMIPIFVVGIFFKDTIEEFFFGDLTKVGIALLFTAGLLAFTYYAKNKEKDVSYLDAFVIGISQAIAVIPGISRSGSTIATALILGVKKEVATQFSFLMVLVPIIGANLLDIIKSSGEAASEVGGFSNAGLLAGFIASFVTGVLACKLMINIVKKGKLIYFAIYCGIVGTIAIVSSLV</sequence>
<evidence type="ECO:0000256" key="11">
    <source>
        <dbReference type="ARBA" id="ARBA00032707"/>
    </source>
</evidence>
<evidence type="ECO:0000256" key="9">
    <source>
        <dbReference type="ARBA" id="ARBA00023136"/>
    </source>
</evidence>
<feature type="transmembrane region" description="Helical" evidence="14">
    <location>
        <begin position="246"/>
        <end position="265"/>
    </location>
</feature>
<evidence type="ECO:0000256" key="10">
    <source>
        <dbReference type="ARBA" id="ARBA00023251"/>
    </source>
</evidence>
<evidence type="ECO:0000256" key="6">
    <source>
        <dbReference type="ARBA" id="ARBA00022692"/>
    </source>
</evidence>
<gene>
    <name evidence="14" type="primary">uppP</name>
    <name evidence="15" type="ORF">HNQ88_002901</name>
</gene>
<organism evidence="15 16">
    <name type="scientific">Aureibacter tunicatorum</name>
    <dbReference type="NCBI Taxonomy" id="866807"/>
    <lineage>
        <taxon>Bacteria</taxon>
        <taxon>Pseudomonadati</taxon>
        <taxon>Bacteroidota</taxon>
        <taxon>Cytophagia</taxon>
        <taxon>Cytophagales</taxon>
        <taxon>Persicobacteraceae</taxon>
        <taxon>Aureibacter</taxon>
    </lineage>
</organism>
<evidence type="ECO:0000256" key="14">
    <source>
        <dbReference type="HAMAP-Rule" id="MF_01006"/>
    </source>
</evidence>
<evidence type="ECO:0000256" key="12">
    <source>
        <dbReference type="ARBA" id="ARBA00032932"/>
    </source>
</evidence>
<comment type="catalytic activity">
    <reaction evidence="13 14">
        <text>di-trans,octa-cis-undecaprenyl diphosphate + H2O = di-trans,octa-cis-undecaprenyl phosphate + phosphate + H(+)</text>
        <dbReference type="Rhea" id="RHEA:28094"/>
        <dbReference type="ChEBI" id="CHEBI:15377"/>
        <dbReference type="ChEBI" id="CHEBI:15378"/>
        <dbReference type="ChEBI" id="CHEBI:43474"/>
        <dbReference type="ChEBI" id="CHEBI:58405"/>
        <dbReference type="ChEBI" id="CHEBI:60392"/>
        <dbReference type="EC" id="3.6.1.27"/>
    </reaction>
</comment>
<keyword evidence="16" id="KW-1185">Reference proteome</keyword>
<comment type="similarity">
    <text evidence="2 14">Belongs to the UppP family.</text>
</comment>
<evidence type="ECO:0000256" key="13">
    <source>
        <dbReference type="ARBA" id="ARBA00047594"/>
    </source>
</evidence>
<keyword evidence="9 14" id="KW-0472">Membrane</keyword>
<evidence type="ECO:0000256" key="1">
    <source>
        <dbReference type="ARBA" id="ARBA00004651"/>
    </source>
</evidence>
<dbReference type="HAMAP" id="MF_01006">
    <property type="entry name" value="Undec_diphosphatase"/>
    <property type="match status" value="1"/>
</dbReference>
<evidence type="ECO:0000256" key="7">
    <source>
        <dbReference type="ARBA" id="ARBA00022801"/>
    </source>
</evidence>
<dbReference type="Proteomes" id="UP001185092">
    <property type="component" value="Unassembled WGS sequence"/>
</dbReference>
<dbReference type="GO" id="GO:0050380">
    <property type="term" value="F:undecaprenyl-diphosphatase activity"/>
    <property type="evidence" value="ECO:0007669"/>
    <property type="project" value="UniProtKB-UniRule"/>
</dbReference>
<dbReference type="PANTHER" id="PTHR30622">
    <property type="entry name" value="UNDECAPRENYL-DIPHOSPHATASE"/>
    <property type="match status" value="1"/>
</dbReference>
<proteinExistence type="inferred from homology"/>
<comment type="caution">
    <text evidence="15">The sequence shown here is derived from an EMBL/GenBank/DDBJ whole genome shotgun (WGS) entry which is preliminary data.</text>
</comment>
<accession>A0AAE3XNJ5</accession>
<keyword evidence="10 14" id="KW-0046">Antibiotic resistance</keyword>
<dbReference type="GO" id="GO:0046677">
    <property type="term" value="P:response to antibiotic"/>
    <property type="evidence" value="ECO:0007669"/>
    <property type="project" value="UniProtKB-UniRule"/>
</dbReference>
<dbReference type="PANTHER" id="PTHR30622:SF2">
    <property type="entry name" value="UNDECAPRENYL-DIPHOSPHATASE"/>
    <property type="match status" value="1"/>
</dbReference>
<dbReference type="GO" id="GO:0005886">
    <property type="term" value="C:plasma membrane"/>
    <property type="evidence" value="ECO:0007669"/>
    <property type="project" value="UniProtKB-SubCell"/>
</dbReference>
<evidence type="ECO:0000256" key="2">
    <source>
        <dbReference type="ARBA" id="ARBA00010621"/>
    </source>
</evidence>
<keyword evidence="14" id="KW-0961">Cell wall biogenesis/degradation</keyword>
<name>A0AAE3XNJ5_9BACT</name>
<dbReference type="EC" id="3.6.1.27" evidence="3 14"/>
<keyword evidence="8 14" id="KW-1133">Transmembrane helix</keyword>